<dbReference type="InterPro" id="IPR046520">
    <property type="entry name" value="DUF6697"/>
</dbReference>
<dbReference type="Pfam" id="PF20411">
    <property type="entry name" value="DUF6697"/>
    <property type="match status" value="1"/>
</dbReference>
<dbReference type="Proteomes" id="UP000800235">
    <property type="component" value="Unassembled WGS sequence"/>
</dbReference>
<feature type="domain" description="DUF6697" evidence="1">
    <location>
        <begin position="39"/>
        <end position="284"/>
    </location>
</feature>
<evidence type="ECO:0000259" key="1">
    <source>
        <dbReference type="Pfam" id="PF20411"/>
    </source>
</evidence>
<evidence type="ECO:0000313" key="2">
    <source>
        <dbReference type="EMBL" id="KAF2424448.1"/>
    </source>
</evidence>
<dbReference type="AlphaFoldDB" id="A0A9P4TV94"/>
<comment type="caution">
    <text evidence="2">The sequence shown here is derived from an EMBL/GenBank/DDBJ whole genome shotgun (WGS) entry which is preliminary data.</text>
</comment>
<gene>
    <name evidence="2" type="ORF">EJ08DRAFT_617771</name>
</gene>
<reference evidence="2" key="1">
    <citation type="journal article" date="2020" name="Stud. Mycol.">
        <title>101 Dothideomycetes genomes: a test case for predicting lifestyles and emergence of pathogens.</title>
        <authorList>
            <person name="Haridas S."/>
            <person name="Albert R."/>
            <person name="Binder M."/>
            <person name="Bloem J."/>
            <person name="Labutti K."/>
            <person name="Salamov A."/>
            <person name="Andreopoulos B."/>
            <person name="Baker S."/>
            <person name="Barry K."/>
            <person name="Bills G."/>
            <person name="Bluhm B."/>
            <person name="Cannon C."/>
            <person name="Castanera R."/>
            <person name="Culley D."/>
            <person name="Daum C."/>
            <person name="Ezra D."/>
            <person name="Gonzalez J."/>
            <person name="Henrissat B."/>
            <person name="Kuo A."/>
            <person name="Liang C."/>
            <person name="Lipzen A."/>
            <person name="Lutzoni F."/>
            <person name="Magnuson J."/>
            <person name="Mondo S."/>
            <person name="Nolan M."/>
            <person name="Ohm R."/>
            <person name="Pangilinan J."/>
            <person name="Park H.-J."/>
            <person name="Ramirez L."/>
            <person name="Alfaro M."/>
            <person name="Sun H."/>
            <person name="Tritt A."/>
            <person name="Yoshinaga Y."/>
            <person name="Zwiers L.-H."/>
            <person name="Turgeon B."/>
            <person name="Goodwin S."/>
            <person name="Spatafora J."/>
            <person name="Crous P."/>
            <person name="Grigoriev I."/>
        </authorList>
    </citation>
    <scope>NUCLEOTIDE SEQUENCE</scope>
    <source>
        <strain evidence="2">CBS 130266</strain>
    </source>
</reference>
<evidence type="ECO:0000313" key="3">
    <source>
        <dbReference type="Proteomes" id="UP000800235"/>
    </source>
</evidence>
<dbReference type="EMBL" id="MU007074">
    <property type="protein sequence ID" value="KAF2424448.1"/>
    <property type="molecule type" value="Genomic_DNA"/>
</dbReference>
<dbReference type="OrthoDB" id="5427977at2759"/>
<organism evidence="2 3">
    <name type="scientific">Tothia fuscella</name>
    <dbReference type="NCBI Taxonomy" id="1048955"/>
    <lineage>
        <taxon>Eukaryota</taxon>
        <taxon>Fungi</taxon>
        <taxon>Dikarya</taxon>
        <taxon>Ascomycota</taxon>
        <taxon>Pezizomycotina</taxon>
        <taxon>Dothideomycetes</taxon>
        <taxon>Pleosporomycetidae</taxon>
        <taxon>Venturiales</taxon>
        <taxon>Cylindrosympodiaceae</taxon>
        <taxon>Tothia</taxon>
    </lineage>
</organism>
<name>A0A9P4TV94_9PEZI</name>
<keyword evidence="3" id="KW-1185">Reference proteome</keyword>
<protein>
    <recommendedName>
        <fullName evidence="1">DUF6697 domain-containing protein</fullName>
    </recommendedName>
</protein>
<accession>A0A9P4TV94</accession>
<proteinExistence type="predicted"/>
<sequence>MQSIEDPARNAGEAWQPNYLRGLASLQDLKIPPPSKVVTFTGEFLQSTFGGIEWSPGLYFKPVSAGDCLLPTRTYYAINATCEPYLPTKSGTHGAKLVPFFNNVDTTDGDAAYENVPLFISAAKRGNNRFGDNEYIYFGTYSQTRWSDKLDYDRIREHVPDEVKFFWAEQLSDPGRPDWVTRCLMKHMIPQPEYEGVLPNSSAASDVTVDEKDLNKQMDKDVRRYIRELRAWEKDASLKAKLLKKENILVAFGNADADADPGLRLWWEYLECVGFDNGFYDMLVGLQAKQKR</sequence>